<dbReference type="AlphaFoldDB" id="A0A1I4Z9P9"/>
<feature type="chain" id="PRO_5011779440" description="Cytochrome c domain-containing protein" evidence="1">
    <location>
        <begin position="27"/>
        <end position="498"/>
    </location>
</feature>
<gene>
    <name evidence="2" type="ORF">SAMN05216289_1246</name>
</gene>
<proteinExistence type="predicted"/>
<dbReference type="Proteomes" id="UP000198575">
    <property type="component" value="Unassembled WGS sequence"/>
</dbReference>
<name>A0A1I4Z9P9_9GAMM</name>
<keyword evidence="3" id="KW-1185">Reference proteome</keyword>
<evidence type="ECO:0000313" key="2">
    <source>
        <dbReference type="EMBL" id="SFN47024.1"/>
    </source>
</evidence>
<feature type="signal peptide" evidence="1">
    <location>
        <begin position="1"/>
        <end position="26"/>
    </location>
</feature>
<keyword evidence="1" id="KW-0732">Signal</keyword>
<evidence type="ECO:0000256" key="1">
    <source>
        <dbReference type="SAM" id="SignalP"/>
    </source>
</evidence>
<dbReference type="EMBL" id="FOVF01000024">
    <property type="protein sequence ID" value="SFN47024.1"/>
    <property type="molecule type" value="Genomic_DNA"/>
</dbReference>
<protein>
    <recommendedName>
        <fullName evidence="4">Cytochrome c domain-containing protein</fullName>
    </recommendedName>
</protein>
<accession>A0A1I4Z9P9</accession>
<evidence type="ECO:0000313" key="3">
    <source>
        <dbReference type="Proteomes" id="UP000198575"/>
    </source>
</evidence>
<evidence type="ECO:0008006" key="4">
    <source>
        <dbReference type="Google" id="ProtNLM"/>
    </source>
</evidence>
<organism evidence="2 3">
    <name type="scientific">Dokdonella immobilis</name>
    <dbReference type="NCBI Taxonomy" id="578942"/>
    <lineage>
        <taxon>Bacteria</taxon>
        <taxon>Pseudomonadati</taxon>
        <taxon>Pseudomonadota</taxon>
        <taxon>Gammaproteobacteria</taxon>
        <taxon>Lysobacterales</taxon>
        <taxon>Rhodanobacteraceae</taxon>
        <taxon>Dokdonella</taxon>
    </lineage>
</organism>
<dbReference type="STRING" id="578942.SAMN05216289_1246"/>
<sequence>MAARGSRLISLLLLAALPMGLVPAHAQVTLPADLISPVVPHDVATGSGATTQDLAIFAWQEFTALNWPAMDPATTGMRGRADTSADFLSIAPDKSGSYPLLVWQTYRHKNELFPADGKTDASFDSKVPTYKYKGGPFTAANGASWQLFNNLDESSEIGLCNMFAHDTTRILFEAKVNRALFDYANANKLTACDDKGNCPALTAARNKTLGNLAQYGGICSDDTSIVSLPCGDSKTPGDAGEGTIEIKAAWRPLTATEVASNRFYMRKIIYYTGDQFLAQQYNNAVYGLVALHIIHKTKSFPTFVFATWEQVDNYDDVNNQNTQDLKFVNTGTALPNIPVTRAHAINSVIPPVNDAVHAAFTAKDPNTVWQYYKLIGVQGMPMDGPPPATAPADTLSYYYLANIVVETNQTLQNFFGKAPTGVVMPFKNLYFNGAAGSPFQMGGCQGCHGTQGQSIGGDMSRLVGAAPSNSTQPPEPFNNGASAAITSFHLRSQDTPKN</sequence>
<reference evidence="2 3" key="1">
    <citation type="submission" date="2016-10" db="EMBL/GenBank/DDBJ databases">
        <authorList>
            <person name="de Groot N.N."/>
        </authorList>
    </citation>
    <scope>NUCLEOTIDE SEQUENCE [LARGE SCALE GENOMIC DNA]</scope>
    <source>
        <strain evidence="2 3">CGMCC 1.7659</strain>
    </source>
</reference>